<gene>
    <name evidence="2" type="ORF">LX16_2575</name>
</gene>
<accession>A0A562V1T1</accession>
<dbReference type="InterPro" id="IPR007138">
    <property type="entry name" value="ABM_dom"/>
</dbReference>
<dbReference type="GO" id="GO:0004497">
    <property type="term" value="F:monooxygenase activity"/>
    <property type="evidence" value="ECO:0007669"/>
    <property type="project" value="UniProtKB-KW"/>
</dbReference>
<dbReference type="OrthoDB" id="9798157at2"/>
<reference evidence="2 3" key="1">
    <citation type="journal article" date="2013" name="Stand. Genomic Sci.">
        <title>Genomic Encyclopedia of Type Strains, Phase I: The one thousand microbial genomes (KMG-I) project.</title>
        <authorList>
            <person name="Kyrpides N.C."/>
            <person name="Woyke T."/>
            <person name="Eisen J.A."/>
            <person name="Garrity G."/>
            <person name="Lilburn T.G."/>
            <person name="Beck B.J."/>
            <person name="Whitman W.B."/>
            <person name="Hugenholtz P."/>
            <person name="Klenk H.P."/>
        </authorList>
    </citation>
    <scope>NUCLEOTIDE SEQUENCE [LARGE SCALE GENOMIC DNA]</scope>
    <source>
        <strain evidence="2 3">DSM 45044</strain>
    </source>
</reference>
<dbReference type="Proteomes" id="UP000321617">
    <property type="component" value="Unassembled WGS sequence"/>
</dbReference>
<evidence type="ECO:0000259" key="1">
    <source>
        <dbReference type="PROSITE" id="PS51725"/>
    </source>
</evidence>
<comment type="caution">
    <text evidence="2">The sequence shown here is derived from an EMBL/GenBank/DDBJ whole genome shotgun (WGS) entry which is preliminary data.</text>
</comment>
<dbReference type="InterPro" id="IPR011008">
    <property type="entry name" value="Dimeric_a/b-barrel"/>
</dbReference>
<dbReference type="RefSeq" id="WP_147138475.1">
    <property type="nucleotide sequence ID" value="NZ_BAABIJ010000002.1"/>
</dbReference>
<protein>
    <submittedName>
        <fullName evidence="2">Heme-degrading monooxygenase HmoA</fullName>
    </submittedName>
</protein>
<keyword evidence="2" id="KW-0560">Oxidoreductase</keyword>
<evidence type="ECO:0000313" key="3">
    <source>
        <dbReference type="Proteomes" id="UP000321617"/>
    </source>
</evidence>
<keyword evidence="3" id="KW-1185">Reference proteome</keyword>
<dbReference type="EMBL" id="VLLL01000006">
    <property type="protein sequence ID" value="TWJ11838.1"/>
    <property type="molecule type" value="Genomic_DNA"/>
</dbReference>
<dbReference type="Gene3D" id="3.30.70.100">
    <property type="match status" value="1"/>
</dbReference>
<dbReference type="AlphaFoldDB" id="A0A562V1T1"/>
<dbReference type="PROSITE" id="PS51725">
    <property type="entry name" value="ABM"/>
    <property type="match status" value="1"/>
</dbReference>
<organism evidence="2 3">
    <name type="scientific">Stackebrandtia albiflava</name>
    <dbReference type="NCBI Taxonomy" id="406432"/>
    <lineage>
        <taxon>Bacteria</taxon>
        <taxon>Bacillati</taxon>
        <taxon>Actinomycetota</taxon>
        <taxon>Actinomycetes</taxon>
        <taxon>Glycomycetales</taxon>
        <taxon>Glycomycetaceae</taxon>
        <taxon>Stackebrandtia</taxon>
    </lineage>
</organism>
<keyword evidence="2" id="KW-0503">Monooxygenase</keyword>
<evidence type="ECO:0000313" key="2">
    <source>
        <dbReference type="EMBL" id="TWJ11838.1"/>
    </source>
</evidence>
<sequence>MIVEYIRYRLHPDRIDEFADAWAAAAPLVRRNPHNRSLEVARCLDDPGVHTVRIIWDSREGHTEGFRGHADFEEFTAHVGRFHDAMEELRHYEVLGGI</sequence>
<dbReference type="Pfam" id="PF03992">
    <property type="entry name" value="ABM"/>
    <property type="match status" value="1"/>
</dbReference>
<feature type="domain" description="ABM" evidence="1">
    <location>
        <begin position="2"/>
        <end position="92"/>
    </location>
</feature>
<proteinExistence type="predicted"/>
<dbReference type="SUPFAM" id="SSF54909">
    <property type="entry name" value="Dimeric alpha+beta barrel"/>
    <property type="match status" value="1"/>
</dbReference>
<name>A0A562V1T1_9ACTN</name>